<dbReference type="FunFam" id="2.40.50.100:FF:000020">
    <property type="entry name" value="50S ribosomal protein L27"/>
    <property type="match status" value="1"/>
</dbReference>
<dbReference type="Gene3D" id="2.40.50.100">
    <property type="match status" value="1"/>
</dbReference>
<sequence length="167" mass="18819">MAFFNNSKSIFNLVYKQCDLLGETVFNINICKRFATKKTAGSTQNGRDSRPKFLGVKIFGGQRAMPGNIIMRQRGTKFHPSENVGMGKDHTIFSKVDGNVHFHEAIIPGTKKVRKYISVIPSSNPSLEIQTTMPKAKLEQFKLLKAQQEQERFLKAGTTQKVQQISQ</sequence>
<evidence type="ECO:0000256" key="1">
    <source>
        <dbReference type="ARBA" id="ARBA00010797"/>
    </source>
</evidence>
<dbReference type="GO" id="GO:0005762">
    <property type="term" value="C:mitochondrial large ribosomal subunit"/>
    <property type="evidence" value="ECO:0007669"/>
    <property type="project" value="TreeGrafter"/>
</dbReference>
<dbReference type="SUPFAM" id="SSF110324">
    <property type="entry name" value="Ribosomal L27 protein-like"/>
    <property type="match status" value="1"/>
</dbReference>
<dbReference type="InterPro" id="IPR001684">
    <property type="entry name" value="Ribosomal_bL27"/>
</dbReference>
<dbReference type="PANTHER" id="PTHR15893:SF0">
    <property type="entry name" value="LARGE RIBOSOMAL SUBUNIT PROTEIN BL27M"/>
    <property type="match status" value="1"/>
</dbReference>
<dbReference type="GO" id="GO:0006412">
    <property type="term" value="P:translation"/>
    <property type="evidence" value="ECO:0007669"/>
    <property type="project" value="InterPro"/>
</dbReference>
<evidence type="ECO:0000313" key="5">
    <source>
        <dbReference type="Proteomes" id="UP000076078"/>
    </source>
</evidence>
<dbReference type="GO" id="GO:0003735">
    <property type="term" value="F:structural constituent of ribosome"/>
    <property type="evidence" value="ECO:0007669"/>
    <property type="project" value="InterPro"/>
</dbReference>
<dbReference type="Pfam" id="PF01016">
    <property type="entry name" value="Ribosomal_L27"/>
    <property type="match status" value="1"/>
</dbReference>
<keyword evidence="5" id="KW-1185">Reference proteome</keyword>
<reference evidence="4 5" key="1">
    <citation type="submission" date="2015-12" db="EMBL/GenBank/DDBJ databases">
        <title>Dictyostelia acquired genes for synthesis and detection of signals that induce cell-type specialization by lateral gene transfer from prokaryotes.</title>
        <authorList>
            <person name="Gloeckner G."/>
            <person name="Schaap P."/>
        </authorList>
    </citation>
    <scope>NUCLEOTIDE SEQUENCE [LARGE SCALE GENOMIC DNA]</scope>
    <source>
        <strain evidence="4 5">TK</strain>
    </source>
</reference>
<name>A0A151Z324_TIELA</name>
<dbReference type="NCBIfam" id="TIGR00062">
    <property type="entry name" value="L27"/>
    <property type="match status" value="1"/>
</dbReference>
<accession>A0A151Z324</accession>
<evidence type="ECO:0000313" key="4">
    <source>
        <dbReference type="EMBL" id="KYQ88351.1"/>
    </source>
</evidence>
<dbReference type="InParanoid" id="A0A151Z324"/>
<gene>
    <name evidence="4" type="ORF">DLAC_11051</name>
</gene>
<comment type="similarity">
    <text evidence="1">Belongs to the bacterial ribosomal protein bL27 family.</text>
</comment>
<comment type="caution">
    <text evidence="4">The sequence shown here is derived from an EMBL/GenBank/DDBJ whole genome shotgun (WGS) entry which is preliminary data.</text>
</comment>
<evidence type="ECO:0000256" key="2">
    <source>
        <dbReference type="ARBA" id="ARBA00022980"/>
    </source>
</evidence>
<dbReference type="FunCoup" id="A0A151Z324">
    <property type="interactions" value="117"/>
</dbReference>
<dbReference type="HAMAP" id="MF_00539">
    <property type="entry name" value="Ribosomal_bL27"/>
    <property type="match status" value="1"/>
</dbReference>
<proteinExistence type="inferred from homology"/>
<dbReference type="Proteomes" id="UP000076078">
    <property type="component" value="Unassembled WGS sequence"/>
</dbReference>
<dbReference type="EMBL" id="LODT01000051">
    <property type="protein sequence ID" value="KYQ88351.1"/>
    <property type="molecule type" value="Genomic_DNA"/>
</dbReference>
<keyword evidence="3" id="KW-0687">Ribonucleoprotein</keyword>
<dbReference type="AlphaFoldDB" id="A0A151Z324"/>
<dbReference type="PRINTS" id="PR00063">
    <property type="entry name" value="RIBOSOMALL27"/>
</dbReference>
<keyword evidence="2 4" id="KW-0689">Ribosomal protein</keyword>
<organism evidence="4 5">
    <name type="scientific">Tieghemostelium lacteum</name>
    <name type="common">Slime mold</name>
    <name type="synonym">Dictyostelium lacteum</name>
    <dbReference type="NCBI Taxonomy" id="361077"/>
    <lineage>
        <taxon>Eukaryota</taxon>
        <taxon>Amoebozoa</taxon>
        <taxon>Evosea</taxon>
        <taxon>Eumycetozoa</taxon>
        <taxon>Dictyostelia</taxon>
        <taxon>Dictyosteliales</taxon>
        <taxon>Raperosteliaceae</taxon>
        <taxon>Tieghemostelium</taxon>
    </lineage>
</organism>
<dbReference type="PANTHER" id="PTHR15893">
    <property type="entry name" value="RIBOSOMAL PROTEIN L27"/>
    <property type="match status" value="1"/>
</dbReference>
<protein>
    <submittedName>
        <fullName evidence="4">Ribosomal protein L27</fullName>
    </submittedName>
</protein>
<dbReference type="OrthoDB" id="1867012at2759"/>
<evidence type="ECO:0000256" key="3">
    <source>
        <dbReference type="ARBA" id="ARBA00023274"/>
    </source>
</evidence>
<dbReference type="STRING" id="361077.A0A151Z324"/>